<evidence type="ECO:0000313" key="1">
    <source>
        <dbReference type="EMBL" id="CZT52610.1"/>
    </source>
</evidence>
<dbReference type="AlphaFoldDB" id="A0A1E1MU47"/>
<sequence>MAASVALTDLIKTENHSKGLFGRNPRILKADFILGKPIVLLNHYVKSFIPVLNFEEQLSYSRARHSEGHDQDPLTVMYLKALRQHVAENRWSSVMMYVNSLVTRLDERLLSMRSARKRLFDFDSLEEPERGDLDIEAWRCDEMVDWEFYEPQMIPEKDSHSSRVVLDSDTSFMWRAWRVRKIRELWKVLLFMG</sequence>
<reference evidence="2" key="1">
    <citation type="submission" date="2016-03" db="EMBL/GenBank/DDBJ databases">
        <authorList>
            <person name="Guldener U."/>
        </authorList>
    </citation>
    <scope>NUCLEOTIDE SEQUENCE [LARGE SCALE GENOMIC DNA]</scope>
</reference>
<keyword evidence="2" id="KW-1185">Reference proteome</keyword>
<protein>
    <submittedName>
        <fullName evidence="1">Uncharacterized protein</fullName>
    </submittedName>
</protein>
<evidence type="ECO:0000313" key="2">
    <source>
        <dbReference type="Proteomes" id="UP000177625"/>
    </source>
</evidence>
<dbReference type="EMBL" id="FJVC01000610">
    <property type="protein sequence ID" value="CZT52610.1"/>
    <property type="molecule type" value="Genomic_DNA"/>
</dbReference>
<name>A0A1E1MU47_RHYSE</name>
<gene>
    <name evidence="1" type="ORF">RSE6_13961</name>
</gene>
<accession>A0A1E1MU47</accession>
<dbReference type="Proteomes" id="UP000177625">
    <property type="component" value="Unassembled WGS sequence"/>
</dbReference>
<organism evidence="1 2">
    <name type="scientific">Rhynchosporium secalis</name>
    <name type="common">Barley scald fungus</name>
    <dbReference type="NCBI Taxonomy" id="38038"/>
    <lineage>
        <taxon>Eukaryota</taxon>
        <taxon>Fungi</taxon>
        <taxon>Dikarya</taxon>
        <taxon>Ascomycota</taxon>
        <taxon>Pezizomycotina</taxon>
        <taxon>Leotiomycetes</taxon>
        <taxon>Helotiales</taxon>
        <taxon>Ploettnerulaceae</taxon>
        <taxon>Rhynchosporium</taxon>
    </lineage>
</organism>
<proteinExistence type="predicted"/>